<organism evidence="1 2">
    <name type="scientific">Sistotremastrum niveocremeum HHB9708</name>
    <dbReference type="NCBI Taxonomy" id="1314777"/>
    <lineage>
        <taxon>Eukaryota</taxon>
        <taxon>Fungi</taxon>
        <taxon>Dikarya</taxon>
        <taxon>Basidiomycota</taxon>
        <taxon>Agaricomycotina</taxon>
        <taxon>Agaricomycetes</taxon>
        <taxon>Sistotremastrales</taxon>
        <taxon>Sistotremastraceae</taxon>
        <taxon>Sertulicium</taxon>
        <taxon>Sertulicium niveocremeum</taxon>
    </lineage>
</organism>
<reference evidence="1 2" key="1">
    <citation type="journal article" date="2016" name="Mol. Biol. Evol.">
        <title>Comparative Genomics of Early-Diverging Mushroom-Forming Fungi Provides Insights into the Origins of Lignocellulose Decay Capabilities.</title>
        <authorList>
            <person name="Nagy L.G."/>
            <person name="Riley R."/>
            <person name="Tritt A."/>
            <person name="Adam C."/>
            <person name="Daum C."/>
            <person name="Floudas D."/>
            <person name="Sun H."/>
            <person name="Yadav J.S."/>
            <person name="Pangilinan J."/>
            <person name="Larsson K.H."/>
            <person name="Matsuura K."/>
            <person name="Barry K."/>
            <person name="Labutti K."/>
            <person name="Kuo R."/>
            <person name="Ohm R.A."/>
            <person name="Bhattacharya S.S."/>
            <person name="Shirouzu T."/>
            <person name="Yoshinaga Y."/>
            <person name="Martin F.M."/>
            <person name="Grigoriev I.V."/>
            <person name="Hibbett D.S."/>
        </authorList>
    </citation>
    <scope>NUCLEOTIDE SEQUENCE [LARGE SCALE GENOMIC DNA]</scope>
    <source>
        <strain evidence="1 2">HHB9708</strain>
    </source>
</reference>
<dbReference type="OrthoDB" id="5424209at2759"/>
<proteinExistence type="predicted"/>
<dbReference type="AlphaFoldDB" id="A0A164P601"/>
<protein>
    <submittedName>
        <fullName evidence="1">Uncharacterized protein</fullName>
    </submittedName>
</protein>
<gene>
    <name evidence="1" type="ORF">SISNIDRAFT_418202</name>
</gene>
<accession>A0A164P601</accession>
<dbReference type="EMBL" id="KV419437">
    <property type="protein sequence ID" value="KZS88398.1"/>
    <property type="molecule type" value="Genomic_DNA"/>
</dbReference>
<name>A0A164P601_9AGAM</name>
<sequence>MTDYSFQRRRLWETRDDSSMSSVESTGYTVSNLEAHLYYHGVRGDCKWGPKLIARSSQDVYVPPSGPEQDARVMKLLPVSEHPRLSNDYNLWPTIRSQAVLLVDQRGIQLTSVDLARFNWEEENEDHSTKIVITNATIWVGVYPNSTTPDVAYECCNNILNMLNELGISDIDVAFRESIAQPLRGPALYAPVDDLHHLKDVIDPLTTALGMPIAGSTTPYMQGTLGFFFRVGDDLYGVTARHVLFPEDGPNVEYNYIVAGPKKEVVVMGTKAFKDILVSIQARIGNLKATVGILQKRVQSYTNTVAAGGPTAAATAAKLAATQTDLDSKLEAIEELKDFYVEVKKDWQNLDDRIIGHVVWAPQFSVDTAPYGYTKDVCVIKLDKKKFGDNFKGNVIDLGPEIDSGDFITKMYPWDDAPSEFDYPEDRLFGLFDILSEDEIRHPNVRDHNNGLVRYVIKRGLRTKTTIGRMSGFDSYARRYTILGPLNAVEVAIFPSDNNSGPFSRRGDSGSLIADARGKFGALLTGGTGPTDSSDITYGTAMFWLWKDVIKVKFPDANLCFKD</sequence>
<evidence type="ECO:0000313" key="1">
    <source>
        <dbReference type="EMBL" id="KZS88398.1"/>
    </source>
</evidence>
<dbReference type="Proteomes" id="UP000076722">
    <property type="component" value="Unassembled WGS sequence"/>
</dbReference>
<keyword evidence="2" id="KW-1185">Reference proteome</keyword>
<evidence type="ECO:0000313" key="2">
    <source>
        <dbReference type="Proteomes" id="UP000076722"/>
    </source>
</evidence>